<keyword evidence="3" id="KW-0812">Transmembrane</keyword>
<dbReference type="OMA" id="ESSCECH"/>
<dbReference type="CDD" id="cd00191">
    <property type="entry name" value="TY"/>
    <property type="match status" value="1"/>
</dbReference>
<dbReference type="Proteomes" id="UP000314983">
    <property type="component" value="Chromosome 14"/>
</dbReference>
<dbReference type="GeneTree" id="ENSGT00940000171001"/>
<dbReference type="InterPro" id="IPR000716">
    <property type="entry name" value="Thyroglobulin_1"/>
</dbReference>
<dbReference type="GeneID" id="113572823"/>
<dbReference type="AlphaFoldDB" id="A0A4W4GCH7"/>
<dbReference type="Pfam" id="PF00086">
    <property type="entry name" value="Thyroglobulin_1"/>
    <property type="match status" value="1"/>
</dbReference>
<keyword evidence="4" id="KW-0732">Signal</keyword>
<evidence type="ECO:0000256" key="2">
    <source>
        <dbReference type="PROSITE-ProRule" id="PRU00500"/>
    </source>
</evidence>
<dbReference type="STRING" id="8005.ENSEEEP00000035664"/>
<evidence type="ECO:0000313" key="6">
    <source>
        <dbReference type="Ensembl" id="ENSEEEP00000035664.2"/>
    </source>
</evidence>
<dbReference type="PANTHER" id="PTHR14168:SF4">
    <property type="entry name" value="EPITHELIAL CELL ADHESION MOLECULE PRECURSOR"/>
    <property type="match status" value="1"/>
</dbReference>
<dbReference type="InterPro" id="IPR049420">
    <property type="entry name" value="EPCAM-Trop-2_C"/>
</dbReference>
<evidence type="ECO:0000259" key="5">
    <source>
        <dbReference type="PROSITE" id="PS51162"/>
    </source>
</evidence>
<accession>A0A4W4GCH7</accession>
<keyword evidence="3" id="KW-0472">Membrane</keyword>
<dbReference type="Gene3D" id="4.10.800.10">
    <property type="entry name" value="Thyroglobulin type-1"/>
    <property type="match status" value="1"/>
</dbReference>
<reference evidence="6" key="5">
    <citation type="submission" date="2025-09" db="UniProtKB">
        <authorList>
            <consortium name="Ensembl"/>
        </authorList>
    </citation>
    <scope>IDENTIFICATION</scope>
</reference>
<protein>
    <recommendedName>
        <fullName evidence="5">Thyroglobulin type-1 domain-containing protein</fullName>
    </recommendedName>
</protein>
<feature type="signal peptide" evidence="4">
    <location>
        <begin position="1"/>
        <end position="20"/>
    </location>
</feature>
<dbReference type="SUPFAM" id="SSF57610">
    <property type="entry name" value="Thyroglobulin type-1 domain"/>
    <property type="match status" value="1"/>
</dbReference>
<keyword evidence="3" id="KW-1133">Transmembrane helix</keyword>
<evidence type="ECO:0000256" key="3">
    <source>
        <dbReference type="SAM" id="Phobius"/>
    </source>
</evidence>
<dbReference type="InterPro" id="IPR036857">
    <property type="entry name" value="Thyroglobulin_1_sf"/>
</dbReference>
<gene>
    <name evidence="6" type="primary">LOC113572823</name>
</gene>
<keyword evidence="1" id="KW-1015">Disulfide bond</keyword>
<dbReference type="PROSITE" id="PS51162">
    <property type="entry name" value="THYROGLOBULIN_1_2"/>
    <property type="match status" value="1"/>
</dbReference>
<dbReference type="PROSITE" id="PS00484">
    <property type="entry name" value="THYROGLOBULIN_1_1"/>
    <property type="match status" value="1"/>
</dbReference>
<dbReference type="PANTHER" id="PTHR14168">
    <property type="entry name" value="TUMOR-ASSOCIATED CALCIUM SIGNAL TRANSDUCER"/>
    <property type="match status" value="1"/>
</dbReference>
<feature type="domain" description="Thyroglobulin type-1" evidence="5">
    <location>
        <begin position="56"/>
        <end position="166"/>
    </location>
</feature>
<reference evidence="6" key="3">
    <citation type="submission" date="2020-05" db="EMBL/GenBank/DDBJ databases">
        <title>Electrophorus electricus (electric eel) genome, fEleEle1, primary haplotype.</title>
        <authorList>
            <person name="Myers G."/>
            <person name="Meyer A."/>
            <person name="Fedrigo O."/>
            <person name="Formenti G."/>
            <person name="Rhie A."/>
            <person name="Tracey A."/>
            <person name="Sims Y."/>
            <person name="Jarvis E.D."/>
        </authorList>
    </citation>
    <scope>NUCLEOTIDE SEQUENCE [LARGE SCALE GENOMIC DNA]</scope>
</reference>
<organism evidence="6 7">
    <name type="scientific">Electrophorus electricus</name>
    <name type="common">Electric eel</name>
    <name type="synonym">Gymnotus electricus</name>
    <dbReference type="NCBI Taxonomy" id="8005"/>
    <lineage>
        <taxon>Eukaryota</taxon>
        <taxon>Metazoa</taxon>
        <taxon>Chordata</taxon>
        <taxon>Craniata</taxon>
        <taxon>Vertebrata</taxon>
        <taxon>Euteleostomi</taxon>
        <taxon>Actinopterygii</taxon>
        <taxon>Neopterygii</taxon>
        <taxon>Teleostei</taxon>
        <taxon>Ostariophysi</taxon>
        <taxon>Gymnotiformes</taxon>
        <taxon>Gymnotoidei</taxon>
        <taxon>Gymnotidae</taxon>
        <taxon>Electrophorus</taxon>
    </lineage>
</organism>
<sequence length="281" mass="31085">MVSFGVLLFLSLFCVGSSHACFCASLSWATCNESSCECHVIVGKGQRQALNCTTSIPKCLLMRAEMHRLRHHPSSLSQPTQMPVAHDGAPYDPQCGSDGLFRARQCDEADVCWCVDGLGVRRSHMGARSLEGEELVEASWVQVEVKHRGQQLPGIFAAAEYDVDACLITLDVKRNVGNQTHELSQLANYMEKDVNMQLLFDDLVKIEQTIAGEKLEMESIQAYYVGEEAASTTTQRLSGTMLTLSVALILAVLLGLLIQLLIRRQKQGKYEKAQTSEMEEI</sequence>
<dbReference type="Ensembl" id="ENSEEET00000036085.2">
    <property type="protein sequence ID" value="ENSEEEP00000035664.2"/>
    <property type="gene ID" value="ENSEEEG00000016980.2"/>
</dbReference>
<evidence type="ECO:0000256" key="1">
    <source>
        <dbReference type="ARBA" id="ARBA00023157"/>
    </source>
</evidence>
<dbReference type="InterPro" id="IPR043406">
    <property type="entry name" value="EPCAM/Trop-2"/>
</dbReference>
<dbReference type="RefSeq" id="XP_035389671.1">
    <property type="nucleotide sequence ID" value="XM_035533778.1"/>
</dbReference>
<dbReference type="SMART" id="SM00211">
    <property type="entry name" value="TY"/>
    <property type="match status" value="1"/>
</dbReference>
<feature type="transmembrane region" description="Helical" evidence="3">
    <location>
        <begin position="241"/>
        <end position="262"/>
    </location>
</feature>
<keyword evidence="7" id="KW-1185">Reference proteome</keyword>
<name>A0A4W4GCH7_ELEEL</name>
<evidence type="ECO:0000313" key="7">
    <source>
        <dbReference type="Proteomes" id="UP000314983"/>
    </source>
</evidence>
<proteinExistence type="predicted"/>
<feature type="chain" id="PRO_5044278052" description="Thyroglobulin type-1 domain-containing protein" evidence="4">
    <location>
        <begin position="21"/>
        <end position="281"/>
    </location>
</feature>
<dbReference type="GO" id="GO:0016020">
    <property type="term" value="C:membrane"/>
    <property type="evidence" value="ECO:0007669"/>
    <property type="project" value="InterPro"/>
</dbReference>
<reference evidence="7" key="1">
    <citation type="journal article" date="2014" name="Science">
        <title>Nonhuman genetics. Genomic basis for the convergent evolution of electric organs.</title>
        <authorList>
            <person name="Gallant J.R."/>
            <person name="Traeger L.L."/>
            <person name="Volkening J.D."/>
            <person name="Moffett H."/>
            <person name="Chen P.H."/>
            <person name="Novina C.D."/>
            <person name="Phillips G.N.Jr."/>
            <person name="Anand R."/>
            <person name="Wells G.B."/>
            <person name="Pinch M."/>
            <person name="Guth R."/>
            <person name="Unguez G.A."/>
            <person name="Albert J.S."/>
            <person name="Zakon H.H."/>
            <person name="Samanta M.P."/>
            <person name="Sussman M.R."/>
        </authorList>
    </citation>
    <scope>NUCLEOTIDE SEQUENCE [LARGE SCALE GENOMIC DNA]</scope>
</reference>
<comment type="caution">
    <text evidence="2">Lacks conserved residue(s) required for the propagation of feature annotation.</text>
</comment>
<dbReference type="Pfam" id="PF21283">
    <property type="entry name" value="EPCAM-Trop-2_C"/>
    <property type="match status" value="1"/>
</dbReference>
<evidence type="ECO:0000256" key="4">
    <source>
        <dbReference type="SAM" id="SignalP"/>
    </source>
</evidence>
<reference evidence="6" key="4">
    <citation type="submission" date="2025-08" db="UniProtKB">
        <authorList>
            <consortium name="Ensembl"/>
        </authorList>
    </citation>
    <scope>IDENTIFICATION</scope>
</reference>
<reference evidence="7" key="2">
    <citation type="journal article" date="2017" name="Sci. Adv.">
        <title>A tail of two voltages: Proteomic comparison of the three electric organs of the electric eel.</title>
        <authorList>
            <person name="Traeger L.L."/>
            <person name="Sabat G."/>
            <person name="Barrett-Wilt G.A."/>
            <person name="Wells G.B."/>
            <person name="Sussman M.R."/>
        </authorList>
    </citation>
    <scope>NUCLEOTIDE SEQUENCE [LARGE SCALE GENOMIC DNA]</scope>
</reference>